<protein>
    <submittedName>
        <fullName evidence="3">Transcriptional regulator</fullName>
    </submittedName>
</protein>
<sequence length="380" mass="42520">MRLALQAHYLFAYLKDLLPGGGQGLPIQVACRRPGFDKEASQLPQISSRDTISRQWELLHKLPTKGPGITSGELLEKMRDTGYRITKRTVERDLIELSRVFPLTCNDRGKPFGWHWAPGASIDLPGMSVSEALSLTLIEDTIRPLLPNGMLKALQGRFQHARKKLENMADENLAARWMSKVASVRPELNLQAPSISAEILETIQLALLEERQIACRYYSAHGNKTSELTLNPLALVQRGVATYLIGTADHYSDLRQYAVHRFLNVEILPAACEGAAQFDLPHYLASDALQFGGPQKISLQAWVSESLARLLRETPLAEDMALQACEGGYRLTATVSDSWQLNWWMLSQGDGLVVEQPVELRHKLLETLRGTLQRYERATA</sequence>
<dbReference type="RefSeq" id="WP_318840996.1">
    <property type="nucleotide sequence ID" value="NZ_AP015029.1"/>
</dbReference>
<dbReference type="InterPro" id="IPR051534">
    <property type="entry name" value="CBASS_pafABC_assoc_protein"/>
</dbReference>
<proteinExistence type="predicted"/>
<dbReference type="AlphaFoldDB" id="A0A1L7NF55"/>
<dbReference type="PANTHER" id="PTHR34580">
    <property type="match status" value="1"/>
</dbReference>
<dbReference type="InterPro" id="IPR026881">
    <property type="entry name" value="WYL_dom"/>
</dbReference>
<evidence type="ECO:0000259" key="2">
    <source>
        <dbReference type="Pfam" id="PF25583"/>
    </source>
</evidence>
<dbReference type="EMBL" id="AP015029">
    <property type="protein sequence ID" value="BAW24083.1"/>
    <property type="molecule type" value="Genomic_DNA"/>
</dbReference>
<gene>
    <name evidence="3" type="ORF">KF715C_ch35100</name>
</gene>
<feature type="domain" description="WYL" evidence="1">
    <location>
        <begin position="198"/>
        <end position="267"/>
    </location>
</feature>
<dbReference type="Pfam" id="PF25583">
    <property type="entry name" value="WCX"/>
    <property type="match status" value="1"/>
</dbReference>
<reference evidence="3 4" key="1">
    <citation type="submission" date="2015-11" db="EMBL/GenBank/DDBJ databases">
        <title>Complete genome sequencing of a biphenyl-degrading bacterium, Pseudomonas putida KF715 (=NBRC110667).</title>
        <authorList>
            <person name="Suenaga H."/>
            <person name="Fujihara N."/>
            <person name="Watanabe T."/>
            <person name="Hirose J."/>
            <person name="Kimura N."/>
            <person name="Yamazoe A."/>
            <person name="Hosoyama A."/>
            <person name="Shimodaira J."/>
            <person name="Furukawa K."/>
        </authorList>
    </citation>
    <scope>NUCLEOTIDE SEQUENCE [LARGE SCALE GENOMIC DNA]</scope>
    <source>
        <strain evidence="3 4">KF715</strain>
    </source>
</reference>
<accession>A0A1L7NF55</accession>
<dbReference type="InterPro" id="IPR057727">
    <property type="entry name" value="WCX_dom"/>
</dbReference>
<evidence type="ECO:0000313" key="4">
    <source>
        <dbReference type="Proteomes" id="UP000218731"/>
    </source>
</evidence>
<evidence type="ECO:0000313" key="3">
    <source>
        <dbReference type="EMBL" id="BAW24083.1"/>
    </source>
</evidence>
<dbReference type="PANTHER" id="PTHR34580:SF1">
    <property type="entry name" value="PROTEIN PAFC"/>
    <property type="match status" value="1"/>
</dbReference>
<organism evidence="3 4">
    <name type="scientific">Pseudomonas putida</name>
    <name type="common">Arthrobacter siderocapsulatus</name>
    <dbReference type="NCBI Taxonomy" id="303"/>
    <lineage>
        <taxon>Bacteria</taxon>
        <taxon>Pseudomonadati</taxon>
        <taxon>Pseudomonadota</taxon>
        <taxon>Gammaproteobacteria</taxon>
        <taxon>Pseudomonadales</taxon>
        <taxon>Pseudomonadaceae</taxon>
        <taxon>Pseudomonas</taxon>
    </lineage>
</organism>
<dbReference type="Proteomes" id="UP000218731">
    <property type="component" value="Chromosome 1"/>
</dbReference>
<evidence type="ECO:0000259" key="1">
    <source>
        <dbReference type="Pfam" id="PF13280"/>
    </source>
</evidence>
<feature type="domain" description="WCX" evidence="2">
    <location>
        <begin position="297"/>
        <end position="371"/>
    </location>
</feature>
<dbReference type="PROSITE" id="PS52050">
    <property type="entry name" value="WYL"/>
    <property type="match status" value="1"/>
</dbReference>
<dbReference type="Pfam" id="PF13280">
    <property type="entry name" value="WYL"/>
    <property type="match status" value="1"/>
</dbReference>
<name>A0A1L7NF55_PSEPU</name>